<protein>
    <recommendedName>
        <fullName evidence="1">PilZ domain-containing protein</fullName>
    </recommendedName>
</protein>
<keyword evidence="3" id="KW-1185">Reference proteome</keyword>
<feature type="domain" description="PilZ" evidence="1">
    <location>
        <begin position="136"/>
        <end position="240"/>
    </location>
</feature>
<dbReference type="GO" id="GO:0035438">
    <property type="term" value="F:cyclic-di-GMP binding"/>
    <property type="evidence" value="ECO:0007669"/>
    <property type="project" value="InterPro"/>
</dbReference>
<gene>
    <name evidence="2" type="ORF">D7V88_07445</name>
</gene>
<organism evidence="2 3">
    <name type="scientific">Corallococcus terminator</name>
    <dbReference type="NCBI Taxonomy" id="2316733"/>
    <lineage>
        <taxon>Bacteria</taxon>
        <taxon>Pseudomonadati</taxon>
        <taxon>Myxococcota</taxon>
        <taxon>Myxococcia</taxon>
        <taxon>Myxococcales</taxon>
        <taxon>Cystobacterineae</taxon>
        <taxon>Myxococcaceae</taxon>
        <taxon>Corallococcus</taxon>
    </lineage>
</organism>
<dbReference type="InterPro" id="IPR009875">
    <property type="entry name" value="PilZ_domain"/>
</dbReference>
<proteinExistence type="predicted"/>
<dbReference type="AlphaFoldDB" id="A0A3A8JJT5"/>
<evidence type="ECO:0000259" key="1">
    <source>
        <dbReference type="Pfam" id="PF07238"/>
    </source>
</evidence>
<comment type="caution">
    <text evidence="2">The sequence shown here is derived from an EMBL/GenBank/DDBJ whole genome shotgun (WGS) entry which is preliminary data.</text>
</comment>
<dbReference type="Proteomes" id="UP000268094">
    <property type="component" value="Unassembled WGS sequence"/>
</dbReference>
<name>A0A3A8JJT5_9BACT</name>
<reference evidence="3" key="1">
    <citation type="submission" date="2018-09" db="EMBL/GenBank/DDBJ databases">
        <authorList>
            <person name="Livingstone P.G."/>
            <person name="Whitworth D.E."/>
        </authorList>
    </citation>
    <scope>NUCLEOTIDE SEQUENCE [LARGE SCALE GENOMIC DNA]</scope>
    <source>
        <strain evidence="3">CA054A</strain>
    </source>
</reference>
<dbReference type="EMBL" id="RAVZ01000032">
    <property type="protein sequence ID" value="RKG92100.1"/>
    <property type="molecule type" value="Genomic_DNA"/>
</dbReference>
<sequence>MPPSIIGRDTVGAHFARAQLRPSSEAPGLEWDASASPPPILDAITDPERIRRILATASALRSPALLRRGTLLTPLRLERLEADAGRLHWTCAAPDTGPCDVEFQGQGCMYRMHVTEGPHEAGAWVTPLPSRIIQVRRRAWRRAPAPGSLRVRLPLPGWLGRERAAVDVSLCGLSLKLAPSERLSVGRVLEPIELLTEGGQRLSLRGEVRHVSDGTDGTLHCGLRVTPLSLEDAEHWRALVTRALHPTTRVDGALVEEQWRLFSDSGYFDLGGRSPGWFEARRESFVALGQRVAGLEAVLSEVVWPSERGVEAALSIMKPYRSLWMVHQLARRQDGARYERVRGQMLRDVYVRAVEHAQADSGFRWLASYIESTVPFTHRVHVGFAERMAGTGRTCLLPMRMIDVECAPHSAREDSGLELGPATEAERGRLVEEVALTRPACYAEALDLRPETLDLEDAARPWLARGLERERHLLVAREGTTPLAVAVLEVGPPGTNPFRLLDSARLFPLSARGRQAYPALLDEARRWFAQRGRDGFTFLAEAPGDVEAAGLHDDAPEAKPYLWIIPADLAPEFLEHLHEQTAPRPLHIPEKELS</sequence>
<dbReference type="Gene3D" id="2.40.10.220">
    <property type="entry name" value="predicted glycosyltransferase like domains"/>
    <property type="match status" value="1"/>
</dbReference>
<accession>A0A3A8JJT5</accession>
<dbReference type="Pfam" id="PF07238">
    <property type="entry name" value="PilZ"/>
    <property type="match status" value="1"/>
</dbReference>
<evidence type="ECO:0000313" key="2">
    <source>
        <dbReference type="EMBL" id="RKG92100.1"/>
    </source>
</evidence>
<evidence type="ECO:0000313" key="3">
    <source>
        <dbReference type="Proteomes" id="UP000268094"/>
    </source>
</evidence>